<proteinExistence type="predicted"/>
<evidence type="ECO:0000256" key="1">
    <source>
        <dbReference type="ARBA" id="ARBA00004613"/>
    </source>
</evidence>
<keyword evidence="5" id="KW-1185">Reference proteome</keyword>
<dbReference type="EMBL" id="BAAAYN010000013">
    <property type="protein sequence ID" value="GAA3386056.1"/>
    <property type="molecule type" value="Genomic_DNA"/>
</dbReference>
<accession>A0ABP6SVG9</accession>
<evidence type="ECO:0000256" key="2">
    <source>
        <dbReference type="ARBA" id="ARBA00022729"/>
    </source>
</evidence>
<name>A0ABP6SVG9_9ACTN</name>
<dbReference type="Pfam" id="PF01522">
    <property type="entry name" value="Polysacc_deac_1"/>
    <property type="match status" value="1"/>
</dbReference>
<comment type="caution">
    <text evidence="4">The sequence shown here is derived from an EMBL/GenBank/DDBJ whole genome shotgun (WGS) entry which is preliminary data.</text>
</comment>
<evidence type="ECO:0000259" key="3">
    <source>
        <dbReference type="Pfam" id="PF01522"/>
    </source>
</evidence>
<dbReference type="InterPro" id="IPR051398">
    <property type="entry name" value="Polysacch_Deacetylase"/>
</dbReference>
<reference evidence="5" key="1">
    <citation type="journal article" date="2019" name="Int. J. Syst. Evol. Microbiol.">
        <title>The Global Catalogue of Microorganisms (GCM) 10K type strain sequencing project: providing services to taxonomists for standard genome sequencing and annotation.</title>
        <authorList>
            <consortium name="The Broad Institute Genomics Platform"/>
            <consortium name="The Broad Institute Genome Sequencing Center for Infectious Disease"/>
            <person name="Wu L."/>
            <person name="Ma J."/>
        </authorList>
    </citation>
    <scope>NUCLEOTIDE SEQUENCE [LARGE SCALE GENOMIC DNA]</scope>
    <source>
        <strain evidence="5">JCM 9458</strain>
    </source>
</reference>
<sequence length="328" mass="35129">MAGGVLALTGLAVLALPAMTYRYVRTEVRVADRYPAPALPPLTAVERAEYAAAAARPGRSFVVLGYHDLGTAREPLASGSAPLTVPVVALAAQLRMLAAGGYRSVTAEDVAEALAGRRPLPRRAVLLTFDGGHARTWTHADAVLARYGFSAVVFVDPARVGERRFLNWEELAAMVRTGRWSVGVDTPRAAAPVAIDARGTRVSGLLARRWLSDESRRETAAEYRRRIGRALSEARAALTDHGLPRPALFSYPFQPGYPFDRAPAGIGDLAPVVNQHFAGGVLSTSPDRGVDAWWTDRRLLPRSVVYGATSERLLNARLAESAAGSAAE</sequence>
<dbReference type="InterPro" id="IPR011330">
    <property type="entry name" value="Glyco_hydro/deAcase_b/a-brl"/>
</dbReference>
<dbReference type="Gene3D" id="3.20.20.370">
    <property type="entry name" value="Glycoside hydrolase/deacetylase"/>
    <property type="match status" value="1"/>
</dbReference>
<dbReference type="Proteomes" id="UP001501676">
    <property type="component" value="Unassembled WGS sequence"/>
</dbReference>
<protein>
    <recommendedName>
        <fullName evidence="3">NodB homology domain-containing protein</fullName>
    </recommendedName>
</protein>
<evidence type="ECO:0000313" key="4">
    <source>
        <dbReference type="EMBL" id="GAA3386056.1"/>
    </source>
</evidence>
<dbReference type="PANTHER" id="PTHR34216:SF3">
    <property type="entry name" value="POLY-BETA-1,6-N-ACETYL-D-GLUCOSAMINE N-DEACETYLASE"/>
    <property type="match status" value="1"/>
</dbReference>
<evidence type="ECO:0000313" key="5">
    <source>
        <dbReference type="Proteomes" id="UP001501676"/>
    </source>
</evidence>
<dbReference type="PANTHER" id="PTHR34216">
    <property type="match status" value="1"/>
</dbReference>
<dbReference type="SUPFAM" id="SSF88713">
    <property type="entry name" value="Glycoside hydrolase/deacetylase"/>
    <property type="match status" value="1"/>
</dbReference>
<keyword evidence="2" id="KW-0732">Signal</keyword>
<comment type="subcellular location">
    <subcellularLocation>
        <location evidence="1">Secreted</location>
    </subcellularLocation>
</comment>
<dbReference type="InterPro" id="IPR002509">
    <property type="entry name" value="NODB_dom"/>
</dbReference>
<gene>
    <name evidence="4" type="ORF">GCM10020369_21950</name>
</gene>
<feature type="domain" description="NodB homology" evidence="3">
    <location>
        <begin position="119"/>
        <end position="253"/>
    </location>
</feature>
<organism evidence="4 5">
    <name type="scientific">Cryptosporangium minutisporangium</name>
    <dbReference type="NCBI Taxonomy" id="113569"/>
    <lineage>
        <taxon>Bacteria</taxon>
        <taxon>Bacillati</taxon>
        <taxon>Actinomycetota</taxon>
        <taxon>Actinomycetes</taxon>
        <taxon>Cryptosporangiales</taxon>
        <taxon>Cryptosporangiaceae</taxon>
        <taxon>Cryptosporangium</taxon>
    </lineage>
</organism>